<dbReference type="InterPro" id="IPR029787">
    <property type="entry name" value="Nucleotide_cyclase"/>
</dbReference>
<accession>A0A1I7MM20</accession>
<organism evidence="1 2">
    <name type="scientific">Micrococcus terreus</name>
    <dbReference type="NCBI Taxonomy" id="574650"/>
    <lineage>
        <taxon>Bacteria</taxon>
        <taxon>Bacillati</taxon>
        <taxon>Actinomycetota</taxon>
        <taxon>Actinomycetes</taxon>
        <taxon>Micrococcales</taxon>
        <taxon>Micrococcaceae</taxon>
        <taxon>Micrococcus</taxon>
    </lineage>
</organism>
<name>A0A1I7MM20_9MICC</name>
<dbReference type="Proteomes" id="UP000198881">
    <property type="component" value="Unassembled WGS sequence"/>
</dbReference>
<dbReference type="InterPro" id="IPR013324">
    <property type="entry name" value="RNA_pol_sigma_r3/r4-like"/>
</dbReference>
<dbReference type="EMBL" id="FPCG01000005">
    <property type="protein sequence ID" value="SFV22952.1"/>
    <property type="molecule type" value="Genomic_DNA"/>
</dbReference>
<dbReference type="SUPFAM" id="SSF88659">
    <property type="entry name" value="Sigma3 and sigma4 domains of RNA polymerase sigma factors"/>
    <property type="match status" value="1"/>
</dbReference>
<evidence type="ECO:0000313" key="1">
    <source>
        <dbReference type="EMBL" id="SFV22952.1"/>
    </source>
</evidence>
<proteinExistence type="predicted"/>
<dbReference type="RefSeq" id="WP_091697032.1">
    <property type="nucleotide sequence ID" value="NZ_CAMIGK010000005.1"/>
</dbReference>
<evidence type="ECO:0000313" key="2">
    <source>
        <dbReference type="Proteomes" id="UP000198881"/>
    </source>
</evidence>
<sequence length="217" mass="23707">MTEQNRPAVALVADIVGSRQLADRASAQQRIHEAFARAEQAVRPLQGAWATVGDEFQAVYRTWQDALRATLRVAVFLPENVVLRYGLGEGELRVVERRAEGDILEGTAWYRAREAVDEAAGSHRPSGLATAYVGPAPELTASLNAQLLLRDHVVGRLKARERRLLGHLLDGLTQTEAAQQEGVSQSAVSQAVHRSGGAHLLEADRLLGEVPREERGR</sequence>
<keyword evidence="2" id="KW-1185">Reference proteome</keyword>
<dbReference type="AlphaFoldDB" id="A0A1I7MM20"/>
<protein>
    <submittedName>
        <fullName evidence="1">SatD family (SatD)</fullName>
    </submittedName>
</protein>
<dbReference type="InterPro" id="IPR032580">
    <property type="entry name" value="SatD"/>
</dbReference>
<dbReference type="Gene3D" id="3.30.70.1230">
    <property type="entry name" value="Nucleotide cyclase"/>
    <property type="match status" value="1"/>
</dbReference>
<dbReference type="Pfam" id="PF16264">
    <property type="entry name" value="SatD"/>
    <property type="match status" value="1"/>
</dbReference>
<dbReference type="STRING" id="574650.SAMN04487966_105148"/>
<gene>
    <name evidence="1" type="ORF">SAMN04487966_105148</name>
</gene>
<reference evidence="1 2" key="1">
    <citation type="submission" date="2016-10" db="EMBL/GenBank/DDBJ databases">
        <authorList>
            <person name="de Groot N.N."/>
        </authorList>
    </citation>
    <scope>NUCLEOTIDE SEQUENCE [LARGE SCALE GENOMIC DNA]</scope>
    <source>
        <strain evidence="1 2">CGMCC 1.7054</strain>
    </source>
</reference>
<dbReference type="OrthoDB" id="4711815at2"/>